<proteinExistence type="predicted"/>
<accession>A0ABR1B7R4</accession>
<dbReference type="EMBL" id="JAWJWF010000002">
    <property type="protein sequence ID" value="KAK6637733.1"/>
    <property type="molecule type" value="Genomic_DNA"/>
</dbReference>
<name>A0ABR1B7R4_POLSC</name>
<comment type="caution">
    <text evidence="3">The sequence shown here is derived from an EMBL/GenBank/DDBJ whole genome shotgun (WGS) entry which is preliminary data.</text>
</comment>
<evidence type="ECO:0000313" key="3">
    <source>
        <dbReference type="EMBL" id="KAK6637733.1"/>
    </source>
</evidence>
<dbReference type="PANTHER" id="PTHR23167:SF84">
    <property type="entry name" value="ALPHA ACTININ 3-RELATED"/>
    <property type="match status" value="1"/>
</dbReference>
<dbReference type="InterPro" id="IPR036872">
    <property type="entry name" value="CH_dom_sf"/>
</dbReference>
<feature type="domain" description="Calponin-homology (CH)" evidence="2">
    <location>
        <begin position="1"/>
        <end position="72"/>
    </location>
</feature>
<dbReference type="Proteomes" id="UP001359485">
    <property type="component" value="Unassembled WGS sequence"/>
</dbReference>
<reference evidence="3 4" key="1">
    <citation type="submission" date="2023-09" db="EMBL/GenBank/DDBJ databases">
        <title>Genomes of two closely related lineages of the louse Polyplax serrata with different host specificities.</title>
        <authorList>
            <person name="Martinu J."/>
            <person name="Tarabai H."/>
            <person name="Stefka J."/>
            <person name="Hypsa V."/>
        </authorList>
    </citation>
    <scope>NUCLEOTIDE SEQUENCE [LARGE SCALE GENOMIC DNA]</scope>
    <source>
        <strain evidence="3">98ZLc_SE</strain>
    </source>
</reference>
<feature type="region of interest" description="Disordered" evidence="1">
    <location>
        <begin position="76"/>
        <end position="109"/>
    </location>
</feature>
<dbReference type="Gene3D" id="1.10.418.10">
    <property type="entry name" value="Calponin-like domain"/>
    <property type="match status" value="1"/>
</dbReference>
<sequence length="109" mass="12396">MKQSKGSMEINILDFDRLDKSDIYKNNELAFRIAERQLGIPALLDAEDMVEYEVPDRLSILTYLSQFYQAFVSNQQATTNSPARTHPSKVAEMISPTTKTAKPSKVNRK</sequence>
<evidence type="ECO:0000256" key="1">
    <source>
        <dbReference type="SAM" id="MobiDB-lite"/>
    </source>
</evidence>
<keyword evidence="4" id="KW-1185">Reference proteome</keyword>
<dbReference type="InterPro" id="IPR001715">
    <property type="entry name" value="CH_dom"/>
</dbReference>
<organism evidence="3 4">
    <name type="scientific">Polyplax serrata</name>
    <name type="common">Common mouse louse</name>
    <dbReference type="NCBI Taxonomy" id="468196"/>
    <lineage>
        <taxon>Eukaryota</taxon>
        <taxon>Metazoa</taxon>
        <taxon>Ecdysozoa</taxon>
        <taxon>Arthropoda</taxon>
        <taxon>Hexapoda</taxon>
        <taxon>Insecta</taxon>
        <taxon>Pterygota</taxon>
        <taxon>Neoptera</taxon>
        <taxon>Paraneoptera</taxon>
        <taxon>Psocodea</taxon>
        <taxon>Troctomorpha</taxon>
        <taxon>Phthiraptera</taxon>
        <taxon>Anoplura</taxon>
        <taxon>Polyplacidae</taxon>
        <taxon>Polyplax</taxon>
    </lineage>
</organism>
<protein>
    <recommendedName>
        <fullName evidence="2">Calponin-homology (CH) domain-containing protein</fullName>
    </recommendedName>
</protein>
<dbReference type="SUPFAM" id="SSF47576">
    <property type="entry name" value="Calponin-homology domain, CH-domain"/>
    <property type="match status" value="1"/>
</dbReference>
<dbReference type="PANTHER" id="PTHR23167">
    <property type="entry name" value="CALPONIN HOMOLOGY DOMAIN-CONTAINING PROTEIN DDB_G0272472-RELATED"/>
    <property type="match status" value="1"/>
</dbReference>
<evidence type="ECO:0000313" key="4">
    <source>
        <dbReference type="Proteomes" id="UP001359485"/>
    </source>
</evidence>
<dbReference type="Pfam" id="PF00307">
    <property type="entry name" value="CH"/>
    <property type="match status" value="1"/>
</dbReference>
<evidence type="ECO:0000259" key="2">
    <source>
        <dbReference type="PROSITE" id="PS50021"/>
    </source>
</evidence>
<dbReference type="InterPro" id="IPR050540">
    <property type="entry name" value="F-actin_Monoox_Mical"/>
</dbReference>
<dbReference type="PROSITE" id="PS50021">
    <property type="entry name" value="CH"/>
    <property type="match status" value="1"/>
</dbReference>
<gene>
    <name evidence="3" type="ORF">RUM44_008155</name>
</gene>